<dbReference type="Proteomes" id="UP001607302">
    <property type="component" value="Unassembled WGS sequence"/>
</dbReference>
<organism evidence="1 2">
    <name type="scientific">Vespula squamosa</name>
    <name type="common">Southern yellow jacket</name>
    <name type="synonym">Wasp</name>
    <dbReference type="NCBI Taxonomy" id="30214"/>
    <lineage>
        <taxon>Eukaryota</taxon>
        <taxon>Metazoa</taxon>
        <taxon>Ecdysozoa</taxon>
        <taxon>Arthropoda</taxon>
        <taxon>Hexapoda</taxon>
        <taxon>Insecta</taxon>
        <taxon>Pterygota</taxon>
        <taxon>Neoptera</taxon>
        <taxon>Endopterygota</taxon>
        <taxon>Hymenoptera</taxon>
        <taxon>Apocrita</taxon>
        <taxon>Aculeata</taxon>
        <taxon>Vespoidea</taxon>
        <taxon>Vespidae</taxon>
        <taxon>Vespinae</taxon>
        <taxon>Vespula</taxon>
    </lineage>
</organism>
<gene>
    <name evidence="1" type="ORF">V1478_017449</name>
</gene>
<evidence type="ECO:0000313" key="1">
    <source>
        <dbReference type="EMBL" id="KAL2712858.1"/>
    </source>
</evidence>
<dbReference type="EMBL" id="JAUDFV010000164">
    <property type="protein sequence ID" value="KAL2712858.1"/>
    <property type="molecule type" value="Genomic_DNA"/>
</dbReference>
<dbReference type="AlphaFoldDB" id="A0ABD1ZWY0"/>
<proteinExistence type="predicted"/>
<comment type="caution">
    <text evidence="1">The sequence shown here is derived from an EMBL/GenBank/DDBJ whole genome shotgun (WGS) entry which is preliminary data.</text>
</comment>
<evidence type="ECO:0000313" key="2">
    <source>
        <dbReference type="Proteomes" id="UP001607302"/>
    </source>
</evidence>
<keyword evidence="2" id="KW-1185">Reference proteome</keyword>
<reference evidence="1 2" key="1">
    <citation type="journal article" date="2024" name="Ann. Entomol. Soc. Am.">
        <title>Genomic analyses of the southern and eastern yellowjacket wasps (Hymenoptera: Vespidae) reveal evolutionary signatures of social life.</title>
        <authorList>
            <person name="Catto M.A."/>
            <person name="Caine P.B."/>
            <person name="Orr S.E."/>
            <person name="Hunt B.G."/>
            <person name="Goodisman M.A.D."/>
        </authorList>
    </citation>
    <scope>NUCLEOTIDE SEQUENCE [LARGE SCALE GENOMIC DNA]</scope>
    <source>
        <strain evidence="1">233</strain>
        <tissue evidence="1">Head and thorax</tissue>
    </source>
</reference>
<name>A0ABD1ZWY0_VESSQ</name>
<sequence length="64" mass="7292">MSINKSKLRLKLTDEHLQALIIKNTLGTSALRSAFVILILSWCVCGQGQRSHRLTSWTQPENKR</sequence>
<protein>
    <submittedName>
        <fullName evidence="1">Uncharacterized protein</fullName>
    </submittedName>
</protein>
<accession>A0ABD1ZWY0</accession>